<protein>
    <recommendedName>
        <fullName evidence="3">DUF4258 domain-containing protein</fullName>
    </recommendedName>
</protein>
<proteinExistence type="predicted"/>
<dbReference type="Proteomes" id="UP000318437">
    <property type="component" value="Unassembled WGS sequence"/>
</dbReference>
<reference evidence="1 2" key="1">
    <citation type="submission" date="2019-02" db="EMBL/GenBank/DDBJ databases">
        <title>Deep-cultivation of Planctomycetes and their phenomic and genomic characterization uncovers novel biology.</title>
        <authorList>
            <person name="Wiegand S."/>
            <person name="Jogler M."/>
            <person name="Boedeker C."/>
            <person name="Pinto D."/>
            <person name="Vollmers J."/>
            <person name="Rivas-Marin E."/>
            <person name="Kohn T."/>
            <person name="Peeters S.H."/>
            <person name="Heuer A."/>
            <person name="Rast P."/>
            <person name="Oberbeckmann S."/>
            <person name="Bunk B."/>
            <person name="Jeske O."/>
            <person name="Meyerdierks A."/>
            <person name="Storesund J.E."/>
            <person name="Kallscheuer N."/>
            <person name="Luecker S."/>
            <person name="Lage O.M."/>
            <person name="Pohl T."/>
            <person name="Merkel B.J."/>
            <person name="Hornburger P."/>
            <person name="Mueller R.-W."/>
            <person name="Bruemmer F."/>
            <person name="Labrenz M."/>
            <person name="Spormann A.M."/>
            <person name="Op Den Camp H."/>
            <person name="Overmann J."/>
            <person name="Amann R."/>
            <person name="Jetten M.S.M."/>
            <person name="Mascher T."/>
            <person name="Medema M.H."/>
            <person name="Devos D.P."/>
            <person name="Kaster A.-K."/>
            <person name="Ovreas L."/>
            <person name="Rohde M."/>
            <person name="Galperin M.Y."/>
            <person name="Jogler C."/>
        </authorList>
    </citation>
    <scope>NUCLEOTIDE SEQUENCE [LARGE SCALE GENOMIC DNA]</scope>
    <source>
        <strain evidence="1 2">Pla144</strain>
    </source>
</reference>
<dbReference type="Pfam" id="PF14076">
    <property type="entry name" value="DUF4258"/>
    <property type="match status" value="1"/>
</dbReference>
<comment type="caution">
    <text evidence="1">The sequence shown here is derived from an EMBL/GenBank/DDBJ whole genome shotgun (WGS) entry which is preliminary data.</text>
</comment>
<keyword evidence="2" id="KW-1185">Reference proteome</keyword>
<accession>A0A5C6D2M4</accession>
<sequence length="109" mass="12301">MVEGATASEGRDLEMGLLFDEIRRLVSEDHYLVGQHAAERLEERGIMEWQAVAGLQDGELITEQPSRKPNPAVEVRETLPDGTEFKAVWSHLREASVAKLVTIHFFELD</sequence>
<organism evidence="1 2">
    <name type="scientific">Bythopirellula polymerisocia</name>
    <dbReference type="NCBI Taxonomy" id="2528003"/>
    <lineage>
        <taxon>Bacteria</taxon>
        <taxon>Pseudomonadati</taxon>
        <taxon>Planctomycetota</taxon>
        <taxon>Planctomycetia</taxon>
        <taxon>Pirellulales</taxon>
        <taxon>Lacipirellulaceae</taxon>
        <taxon>Bythopirellula</taxon>
    </lineage>
</organism>
<dbReference type="InterPro" id="IPR025354">
    <property type="entry name" value="DUF4258"/>
</dbReference>
<gene>
    <name evidence="1" type="ORF">Pla144_08900</name>
</gene>
<evidence type="ECO:0000313" key="1">
    <source>
        <dbReference type="EMBL" id="TWU30104.1"/>
    </source>
</evidence>
<evidence type="ECO:0008006" key="3">
    <source>
        <dbReference type="Google" id="ProtNLM"/>
    </source>
</evidence>
<evidence type="ECO:0000313" key="2">
    <source>
        <dbReference type="Proteomes" id="UP000318437"/>
    </source>
</evidence>
<name>A0A5C6D2M4_9BACT</name>
<dbReference type="EMBL" id="SJPS01000001">
    <property type="protein sequence ID" value="TWU30104.1"/>
    <property type="molecule type" value="Genomic_DNA"/>
</dbReference>
<dbReference type="AlphaFoldDB" id="A0A5C6D2M4"/>